<evidence type="ECO:0000256" key="6">
    <source>
        <dbReference type="ARBA" id="ARBA00022679"/>
    </source>
</evidence>
<dbReference type="RefSeq" id="XP_058312593.1">
    <property type="nucleotide sequence ID" value="XM_058447182.1"/>
</dbReference>
<sequence length="1000" mass="113462">MDPNLSDLVLDTRIQVEFGDNVTYRHTVQSKVSTARHVRRRHRKDTWKVERILGSGSYGIVTLHKCLTSEGPTELQAVKMIEKAVVSKGIDYYEELEAVAKFSQKKYEGLFVEFIGWYENDISVFIVMEYMEHGDLDSHLQKPLPKNEAREITLQIAEGLELLHESGFAHRDLKPANIFVFRKSPDWWVKIGDFGISKRFNDSDGLQTWVGTPGFLAPEVRFLDPYYKEDDGIESSYTEKVDIWALGVITFYMIFYKFPFGTKQSTSLKQYLQGAPLSLPLLPVSEECSDFIKAAMAPKPSKRLSAKEATQHDWLRRTDVPLGEMKNLKITEASLPGVASKQDLREALKPAPKEVSNKLSRERIEEANVSAESSDWFTADNGFEAEEQSNPQARQQLSFQSSVSFGLLGISKKFLVSPHNQGLQFFRGDKLVEAELLALHNEGVQFFRQNKWKEAEAMLQTAVEKRNQLLGMVHKDTRNSYHCLGVLYYHMAKYSQAKDLFNLVLEAQLKIYGPKNASTLKSHYWVGVLEMREGSYGKGQTILRDVASMQKKVLGSNHPDTLLSISESQWQPPQPPISTQLLEMNKATIAIKKSIQNLLTGLLKHPPRSGPRKRIRIRVRLPQSSPRITTNDEPKLSASFIVETHCRTIAELGQILHGQEDYVGAREHLERQEVADGRRASFGLSNKSTLQSLNALGKALIQQKKWVDSEAVLCDAAGGWEQMDSVHYEDSGQSFMLLGVALYRQGKIQEAEDFLWAASQQISNVGARNSAMYPAAIWLGLALLDLQMHSKSEKAFRWAVAASRNDENLSESSLWLARAMCKQDKHEQAKQLCRFVFEERSIRLGKDARDTLESSYWLGYACHHTNEYSEAEARLFQALVVWRKSFGLSDSTTQWSLHWYGKTLQAQQKYKLAEKAFKELVGARTLALGHNHEKTLSSMVSLASSLESQGKLAEAHVLFKEAWGEWVNKRGADDRLTIETARCMERTRLEYFKGLSRSVV</sequence>
<dbReference type="InterPro" id="IPR008271">
    <property type="entry name" value="Ser/Thr_kinase_AS"/>
</dbReference>
<dbReference type="InterPro" id="IPR045269">
    <property type="entry name" value="Atg1-like"/>
</dbReference>
<evidence type="ECO:0000256" key="7">
    <source>
        <dbReference type="ARBA" id="ARBA00022741"/>
    </source>
</evidence>
<keyword evidence="6" id="KW-0808">Transferase</keyword>
<dbReference type="PANTHER" id="PTHR24348:SF22">
    <property type="entry name" value="NON-SPECIFIC SERINE_THREONINE PROTEIN KINASE"/>
    <property type="match status" value="1"/>
</dbReference>
<evidence type="ECO:0000256" key="13">
    <source>
        <dbReference type="ARBA" id="ARBA00048679"/>
    </source>
</evidence>
<evidence type="ECO:0000259" key="14">
    <source>
        <dbReference type="PROSITE" id="PS50011"/>
    </source>
</evidence>
<evidence type="ECO:0000256" key="9">
    <source>
        <dbReference type="ARBA" id="ARBA00022840"/>
    </source>
</evidence>
<dbReference type="Proteomes" id="UP001150904">
    <property type="component" value="Unassembled WGS sequence"/>
</dbReference>
<dbReference type="EMBL" id="JAPQKR010000004">
    <property type="protein sequence ID" value="KAJ5218020.1"/>
    <property type="molecule type" value="Genomic_DNA"/>
</dbReference>
<name>A0A9W9NDT1_9EURO</name>
<dbReference type="GO" id="GO:0005776">
    <property type="term" value="C:autophagosome"/>
    <property type="evidence" value="ECO:0007669"/>
    <property type="project" value="TreeGrafter"/>
</dbReference>
<dbReference type="PANTHER" id="PTHR24348">
    <property type="entry name" value="SERINE/THREONINE-PROTEIN KINASE UNC-51-RELATED"/>
    <property type="match status" value="1"/>
</dbReference>
<dbReference type="Gene3D" id="1.10.510.10">
    <property type="entry name" value="Transferase(Phosphotransferase) domain 1"/>
    <property type="match status" value="1"/>
</dbReference>
<reference evidence="15" key="1">
    <citation type="submission" date="2022-12" db="EMBL/GenBank/DDBJ databases">
        <authorList>
            <person name="Petersen C."/>
        </authorList>
    </citation>
    <scope>NUCLEOTIDE SEQUENCE</scope>
    <source>
        <strain evidence="15">IBT 15544</strain>
    </source>
</reference>
<keyword evidence="10" id="KW-0072">Autophagy</keyword>
<dbReference type="Pfam" id="PF13424">
    <property type="entry name" value="TPR_12"/>
    <property type="match status" value="2"/>
</dbReference>
<dbReference type="SMART" id="SM00028">
    <property type="entry name" value="TPR"/>
    <property type="match status" value="6"/>
</dbReference>
<feature type="domain" description="Protein kinase" evidence="14">
    <location>
        <begin position="47"/>
        <end position="315"/>
    </location>
</feature>
<evidence type="ECO:0000256" key="12">
    <source>
        <dbReference type="ARBA" id="ARBA00047899"/>
    </source>
</evidence>
<dbReference type="InterPro" id="IPR000719">
    <property type="entry name" value="Prot_kinase_dom"/>
</dbReference>
<dbReference type="Gene3D" id="1.25.40.10">
    <property type="entry name" value="Tetratricopeptide repeat domain"/>
    <property type="match status" value="3"/>
</dbReference>
<dbReference type="InterPro" id="IPR011990">
    <property type="entry name" value="TPR-like_helical_dom_sf"/>
</dbReference>
<dbReference type="EC" id="2.7.11.1" evidence="2"/>
<comment type="catalytic activity">
    <reaction evidence="13">
        <text>L-seryl-[protein] + ATP = O-phospho-L-seryl-[protein] + ADP + H(+)</text>
        <dbReference type="Rhea" id="RHEA:17989"/>
        <dbReference type="Rhea" id="RHEA-COMP:9863"/>
        <dbReference type="Rhea" id="RHEA-COMP:11604"/>
        <dbReference type="ChEBI" id="CHEBI:15378"/>
        <dbReference type="ChEBI" id="CHEBI:29999"/>
        <dbReference type="ChEBI" id="CHEBI:30616"/>
        <dbReference type="ChEBI" id="CHEBI:83421"/>
        <dbReference type="ChEBI" id="CHEBI:456216"/>
        <dbReference type="EC" id="2.7.11.1"/>
    </reaction>
</comment>
<evidence type="ECO:0000256" key="10">
    <source>
        <dbReference type="ARBA" id="ARBA00023006"/>
    </source>
</evidence>
<keyword evidence="5" id="KW-0723">Serine/threonine-protein kinase</keyword>
<dbReference type="OrthoDB" id="10252171at2759"/>
<dbReference type="GO" id="GO:0005524">
    <property type="term" value="F:ATP binding"/>
    <property type="evidence" value="ECO:0007669"/>
    <property type="project" value="UniProtKB-KW"/>
</dbReference>
<dbReference type="GO" id="GO:0034045">
    <property type="term" value="C:phagophore assembly site membrane"/>
    <property type="evidence" value="ECO:0007669"/>
    <property type="project" value="UniProtKB-SubCell"/>
</dbReference>
<dbReference type="GeneID" id="83174482"/>
<dbReference type="PROSITE" id="PS00108">
    <property type="entry name" value="PROTEIN_KINASE_ST"/>
    <property type="match status" value="1"/>
</dbReference>
<keyword evidence="7" id="KW-0547">Nucleotide-binding</keyword>
<dbReference type="InterPro" id="IPR011009">
    <property type="entry name" value="Kinase-like_dom_sf"/>
</dbReference>
<dbReference type="GO" id="GO:0000045">
    <property type="term" value="P:autophagosome assembly"/>
    <property type="evidence" value="ECO:0007669"/>
    <property type="project" value="TreeGrafter"/>
</dbReference>
<proteinExistence type="predicted"/>
<gene>
    <name evidence="15" type="ORF">N7498_000119</name>
</gene>
<evidence type="ECO:0000256" key="1">
    <source>
        <dbReference type="ARBA" id="ARBA00004623"/>
    </source>
</evidence>
<evidence type="ECO:0000256" key="2">
    <source>
        <dbReference type="ARBA" id="ARBA00012513"/>
    </source>
</evidence>
<keyword evidence="9" id="KW-0067">ATP-binding</keyword>
<evidence type="ECO:0000256" key="8">
    <source>
        <dbReference type="ARBA" id="ARBA00022777"/>
    </source>
</evidence>
<evidence type="ECO:0000256" key="3">
    <source>
        <dbReference type="ARBA" id="ARBA00018572"/>
    </source>
</evidence>
<dbReference type="SUPFAM" id="SSF48452">
    <property type="entry name" value="TPR-like"/>
    <property type="match status" value="2"/>
</dbReference>
<comment type="catalytic activity">
    <reaction evidence="12">
        <text>L-threonyl-[protein] + ATP = O-phospho-L-threonyl-[protein] + ADP + H(+)</text>
        <dbReference type="Rhea" id="RHEA:46608"/>
        <dbReference type="Rhea" id="RHEA-COMP:11060"/>
        <dbReference type="Rhea" id="RHEA-COMP:11605"/>
        <dbReference type="ChEBI" id="CHEBI:15378"/>
        <dbReference type="ChEBI" id="CHEBI:30013"/>
        <dbReference type="ChEBI" id="CHEBI:30616"/>
        <dbReference type="ChEBI" id="CHEBI:61977"/>
        <dbReference type="ChEBI" id="CHEBI:456216"/>
        <dbReference type="EC" id="2.7.11.1"/>
    </reaction>
</comment>
<reference evidence="15" key="2">
    <citation type="journal article" date="2023" name="IMA Fungus">
        <title>Comparative genomic study of the Penicillium genus elucidates a diverse pangenome and 15 lateral gene transfer events.</title>
        <authorList>
            <person name="Petersen C."/>
            <person name="Sorensen T."/>
            <person name="Nielsen M.R."/>
            <person name="Sondergaard T.E."/>
            <person name="Sorensen J.L."/>
            <person name="Fitzpatrick D.A."/>
            <person name="Frisvad J.C."/>
            <person name="Nielsen K.L."/>
        </authorList>
    </citation>
    <scope>NUCLEOTIDE SEQUENCE</scope>
    <source>
        <strain evidence="15">IBT 15544</strain>
    </source>
</reference>
<dbReference type="InterPro" id="IPR019734">
    <property type="entry name" value="TPR_rpt"/>
</dbReference>
<evidence type="ECO:0000313" key="15">
    <source>
        <dbReference type="EMBL" id="KAJ5218020.1"/>
    </source>
</evidence>
<organism evidence="15 16">
    <name type="scientific">Penicillium cinerascens</name>
    <dbReference type="NCBI Taxonomy" id="70096"/>
    <lineage>
        <taxon>Eukaryota</taxon>
        <taxon>Fungi</taxon>
        <taxon>Dikarya</taxon>
        <taxon>Ascomycota</taxon>
        <taxon>Pezizomycotina</taxon>
        <taxon>Eurotiomycetes</taxon>
        <taxon>Eurotiomycetidae</taxon>
        <taxon>Eurotiales</taxon>
        <taxon>Aspergillaceae</taxon>
        <taxon>Penicillium</taxon>
    </lineage>
</organism>
<dbReference type="Pfam" id="PF00069">
    <property type="entry name" value="Pkinase"/>
    <property type="match status" value="1"/>
</dbReference>
<dbReference type="GO" id="GO:0004674">
    <property type="term" value="F:protein serine/threonine kinase activity"/>
    <property type="evidence" value="ECO:0007669"/>
    <property type="project" value="UniProtKB-KW"/>
</dbReference>
<evidence type="ECO:0000256" key="11">
    <source>
        <dbReference type="ARBA" id="ARBA00030237"/>
    </source>
</evidence>
<evidence type="ECO:0000256" key="5">
    <source>
        <dbReference type="ARBA" id="ARBA00022527"/>
    </source>
</evidence>
<comment type="subcellular location">
    <subcellularLocation>
        <location evidence="1">Preautophagosomal structure membrane</location>
        <topology evidence="1">Peripheral membrane protein</topology>
    </subcellularLocation>
</comment>
<evidence type="ECO:0000313" key="16">
    <source>
        <dbReference type="Proteomes" id="UP001150904"/>
    </source>
</evidence>
<comment type="caution">
    <text evidence="15">The sequence shown here is derived from an EMBL/GenBank/DDBJ whole genome shotgun (WGS) entry which is preliminary data.</text>
</comment>
<dbReference type="SMART" id="SM00220">
    <property type="entry name" value="S_TKc"/>
    <property type="match status" value="1"/>
</dbReference>
<evidence type="ECO:0000256" key="4">
    <source>
        <dbReference type="ARBA" id="ARBA00019599"/>
    </source>
</evidence>
<protein>
    <recommendedName>
        <fullName evidence="3">Serine/threonine-protein kinase ATG1</fullName>
        <ecNumber evidence="2">2.7.11.1</ecNumber>
    </recommendedName>
    <alternativeName>
        <fullName evidence="11">Autophagy-related protein 1</fullName>
    </alternativeName>
    <alternativeName>
        <fullName evidence="4">Serine/threonine-protein kinase atg1</fullName>
    </alternativeName>
</protein>
<dbReference type="PROSITE" id="PS50011">
    <property type="entry name" value="PROTEIN_KINASE_DOM"/>
    <property type="match status" value="1"/>
</dbReference>
<accession>A0A9W9NDT1</accession>
<keyword evidence="16" id="KW-1185">Reference proteome</keyword>
<dbReference type="SUPFAM" id="SSF56112">
    <property type="entry name" value="Protein kinase-like (PK-like)"/>
    <property type="match status" value="1"/>
</dbReference>
<dbReference type="AlphaFoldDB" id="A0A9W9NDT1"/>
<keyword evidence="8" id="KW-0418">Kinase</keyword>
<dbReference type="GO" id="GO:0005829">
    <property type="term" value="C:cytosol"/>
    <property type="evidence" value="ECO:0007669"/>
    <property type="project" value="TreeGrafter"/>
</dbReference>
<dbReference type="GO" id="GO:0010506">
    <property type="term" value="P:regulation of autophagy"/>
    <property type="evidence" value="ECO:0007669"/>
    <property type="project" value="InterPro"/>
</dbReference>